<evidence type="ECO:0000256" key="1">
    <source>
        <dbReference type="SAM" id="Coils"/>
    </source>
</evidence>
<dbReference type="Proteomes" id="UP000321245">
    <property type="component" value="Unassembled WGS sequence"/>
</dbReference>
<dbReference type="STRING" id="1218108.GCA_000382425_03083"/>
<evidence type="ECO:0000313" key="3">
    <source>
        <dbReference type="EMBL" id="GEM51954.1"/>
    </source>
</evidence>
<evidence type="ECO:0000313" key="4">
    <source>
        <dbReference type="Proteomes" id="UP000321245"/>
    </source>
</evidence>
<organism evidence="3 4">
    <name type="scientific">Empedobacter brevis NBRC 14943 = ATCC 43319</name>
    <dbReference type="NCBI Taxonomy" id="1218108"/>
    <lineage>
        <taxon>Bacteria</taxon>
        <taxon>Pseudomonadati</taxon>
        <taxon>Bacteroidota</taxon>
        <taxon>Flavobacteriia</taxon>
        <taxon>Flavobacteriales</taxon>
        <taxon>Weeksellaceae</taxon>
        <taxon>Empedobacter</taxon>
    </lineage>
</organism>
<name>A0A511NGL9_9FLAO</name>
<dbReference type="InterPro" id="IPR054731">
    <property type="entry name" value="HisKin-conflict"/>
</dbReference>
<comment type="caution">
    <text evidence="3">The sequence shown here is derived from an EMBL/GenBank/DDBJ whole genome shotgun (WGS) entry which is preliminary data.</text>
</comment>
<dbReference type="AlphaFoldDB" id="A0A511NGL9"/>
<sequence>MDSRKYEFFQKLLNDKRLNSFQRDRVLTFVQKEIDKDSSKLKTIEERLINLENISKNKKNIEESIVNNIETEDVFDIKYLSPVNTYKFLLNYNQNPILKSTCHDIDSNELENIRNYCGGKEYSFKNHLDKVVKEYSNFENQFAPPYLKALIRGYLTGLDFNGNIIENGWSSQNIKFNWSDKELLDWSENNLSVPPHLSDSLASQKRCLGFEFENAIPIYNSEEYLYTFKDLVLFFKKLFHVRADNSLFILIKEINKNFEGQIEFIINKESFPEFIEFFVDVDKFLQAYSKILEIILEVNQNIDTKPIVELSLEEQNHKIAFGILHRDSIYKKSLINTKQRLGDKYKNLIINQINGNCNLILEADFELNKSYRLGIWNKKNLWEKTFPEEEILDSEVGGVKHILEIIKS</sequence>
<proteinExistence type="predicted"/>
<keyword evidence="1" id="KW-0175">Coiled coil</keyword>
<reference evidence="3 4" key="1">
    <citation type="submission" date="2019-07" db="EMBL/GenBank/DDBJ databases">
        <title>Whole genome shotgun sequence of Empedobacter brevis NBRC 14943.</title>
        <authorList>
            <person name="Hosoyama A."/>
            <person name="Uohara A."/>
            <person name="Ohji S."/>
            <person name="Ichikawa N."/>
        </authorList>
    </citation>
    <scope>NUCLEOTIDE SEQUENCE [LARGE SCALE GENOMIC DNA]</scope>
    <source>
        <strain evidence="3 4">NBRC 14943</strain>
    </source>
</reference>
<accession>A0A511NGL9</accession>
<feature type="coiled-coil region" evidence="1">
    <location>
        <begin position="34"/>
        <end position="61"/>
    </location>
</feature>
<gene>
    <name evidence="3" type="ORF">EB1_17440</name>
</gene>
<dbReference type="EMBL" id="BJXC01000010">
    <property type="protein sequence ID" value="GEM51954.1"/>
    <property type="molecule type" value="Genomic_DNA"/>
</dbReference>
<protein>
    <recommendedName>
        <fullName evidence="2">Histidine Kinase domain-containing protein</fullName>
    </recommendedName>
</protein>
<feature type="domain" description="Histidine Kinase" evidence="2">
    <location>
        <begin position="80"/>
        <end position="403"/>
    </location>
</feature>
<dbReference type="Pfam" id="PF22561">
    <property type="entry name" value="HisKin-conflict"/>
    <property type="match status" value="1"/>
</dbReference>
<evidence type="ECO:0000259" key="2">
    <source>
        <dbReference type="Pfam" id="PF22561"/>
    </source>
</evidence>
<keyword evidence="4" id="KW-1185">Reference proteome</keyword>